<sequence length="439" mass="50761">MGIIEERGERTKWFMEARFGMFIHWGLYAIPGRGEWIQSDEQISREEYTKYFDEWNPVRYDPGEWARAAREAGMKYAVLTAKHHEGFCLFDSRYTDYKSTNTRCRRDLVREFTEAFRAEGLKVGFYYSLLDWHHPDYPAYGDMYHPERNNEACRGKEHDFNNYLTYMHNQVHELMTEYGKIDLLWFDFSYEGHTGHDWRGEELIEMVRALQPGIIINGRLEANGENYGSVMTDDPNIFSGDFACPEMIIPPSGLKTPSGRQIPWEACFTLNNNWGYNPMDLHHKTAVQIIKKLVECTSKNGNMIVNVSPTAKGEIPDWQLMVLSEVGRWMKRNGGSIYGCGSSGIEKPEWGRYTRKGNYLYAHIMEESIGAVALPGIKGRLKKARRLSDGFEMLKMTPWVAREFPDCEFINYGTPECFSFSVEETADTVIELELSTAAE</sequence>
<keyword evidence="5" id="KW-0378">Hydrolase</keyword>
<comment type="similarity">
    <text evidence="2">Belongs to the glycosyl hydrolase 29 family.</text>
</comment>
<feature type="domain" description="Glycoside hydrolase family 29 N-terminal" evidence="8">
    <location>
        <begin position="11"/>
        <end position="334"/>
    </location>
</feature>
<name>A0AB73T5L0_9FIRM</name>
<accession>A0AB73T5L0</accession>
<dbReference type="GO" id="GO:0016139">
    <property type="term" value="P:glycoside catabolic process"/>
    <property type="evidence" value="ECO:0007669"/>
    <property type="project" value="TreeGrafter"/>
</dbReference>
<evidence type="ECO:0000256" key="6">
    <source>
        <dbReference type="ARBA" id="ARBA00023295"/>
    </source>
</evidence>
<feature type="site" description="May be important for catalysis" evidence="7">
    <location>
        <position position="267"/>
    </location>
</feature>
<dbReference type="PIRSF" id="PIRSF001092">
    <property type="entry name" value="Alpha-L-fucosidase"/>
    <property type="match status" value="1"/>
</dbReference>
<dbReference type="RefSeq" id="WP_109625734.1">
    <property type="nucleotide sequence ID" value="NZ_JANKBI010000008.1"/>
</dbReference>
<evidence type="ECO:0000313" key="9">
    <source>
        <dbReference type="EMBL" id="PWJ76583.1"/>
    </source>
</evidence>
<evidence type="ECO:0000313" key="10">
    <source>
        <dbReference type="Proteomes" id="UP000245412"/>
    </source>
</evidence>
<dbReference type="Proteomes" id="UP000245412">
    <property type="component" value="Unassembled WGS sequence"/>
</dbReference>
<keyword evidence="4" id="KW-0732">Signal</keyword>
<gene>
    <name evidence="9" type="ORF">C7383_10428</name>
</gene>
<evidence type="ECO:0000256" key="3">
    <source>
        <dbReference type="ARBA" id="ARBA00012662"/>
    </source>
</evidence>
<dbReference type="Pfam" id="PF01120">
    <property type="entry name" value="Alpha_L_fucos"/>
    <property type="match status" value="1"/>
</dbReference>
<evidence type="ECO:0000259" key="8">
    <source>
        <dbReference type="Pfam" id="PF01120"/>
    </source>
</evidence>
<evidence type="ECO:0000256" key="4">
    <source>
        <dbReference type="ARBA" id="ARBA00022729"/>
    </source>
</evidence>
<comment type="function">
    <text evidence="1">Alpha-L-fucosidase is responsible for hydrolyzing the alpha-1,6-linked fucose joined to the reducing-end N-acetylglucosamine of the carbohydrate moieties of glycoproteins.</text>
</comment>
<evidence type="ECO:0000256" key="1">
    <source>
        <dbReference type="ARBA" id="ARBA00004071"/>
    </source>
</evidence>
<protein>
    <recommendedName>
        <fullName evidence="3">alpha-L-fucosidase</fullName>
        <ecNumber evidence="3">3.2.1.51</ecNumber>
    </recommendedName>
</protein>
<dbReference type="EC" id="3.2.1.51" evidence="3"/>
<dbReference type="EMBL" id="QGGY01000004">
    <property type="protein sequence ID" value="PWJ76583.1"/>
    <property type="molecule type" value="Genomic_DNA"/>
</dbReference>
<proteinExistence type="inferred from homology"/>
<dbReference type="GO" id="GO:0005764">
    <property type="term" value="C:lysosome"/>
    <property type="evidence" value="ECO:0007669"/>
    <property type="project" value="TreeGrafter"/>
</dbReference>
<dbReference type="PRINTS" id="PR00741">
    <property type="entry name" value="GLHYDRLASE29"/>
</dbReference>
<dbReference type="SUPFAM" id="SSF51445">
    <property type="entry name" value="(Trans)glycosidases"/>
    <property type="match status" value="1"/>
</dbReference>
<evidence type="ECO:0000256" key="2">
    <source>
        <dbReference type="ARBA" id="ARBA00007951"/>
    </source>
</evidence>
<dbReference type="PANTHER" id="PTHR10030:SF37">
    <property type="entry name" value="ALPHA-L-FUCOSIDASE-RELATED"/>
    <property type="match status" value="1"/>
</dbReference>
<dbReference type="InterPro" id="IPR000933">
    <property type="entry name" value="Glyco_hydro_29"/>
</dbReference>
<dbReference type="PANTHER" id="PTHR10030">
    <property type="entry name" value="ALPHA-L-FUCOSIDASE"/>
    <property type="match status" value="1"/>
</dbReference>
<dbReference type="Gene3D" id="3.20.20.80">
    <property type="entry name" value="Glycosidases"/>
    <property type="match status" value="1"/>
</dbReference>
<dbReference type="SMART" id="SM00812">
    <property type="entry name" value="Alpha_L_fucos"/>
    <property type="match status" value="1"/>
</dbReference>
<reference evidence="9 10" key="1">
    <citation type="submission" date="2018-05" db="EMBL/GenBank/DDBJ databases">
        <authorList>
            <person name="Goeker M."/>
            <person name="Huntemann M."/>
            <person name="Clum A."/>
            <person name="Pillay M."/>
            <person name="Palaniappan K."/>
            <person name="Varghese N."/>
            <person name="Mikhailova N."/>
            <person name="Stamatis D."/>
            <person name="Reddy T."/>
            <person name="Daum C."/>
            <person name="Shapiro N."/>
            <person name="Ivanova N."/>
            <person name="Kyrpides N."/>
            <person name="Woyke T."/>
        </authorList>
    </citation>
    <scope>NUCLEOTIDE SEQUENCE [LARGE SCALE GENOMIC DNA]</scope>
    <source>
        <strain evidence="9 10">DSM 26524</strain>
    </source>
</reference>
<comment type="caution">
    <text evidence="9">The sequence shown here is derived from an EMBL/GenBank/DDBJ whole genome shotgun (WGS) entry which is preliminary data.</text>
</comment>
<evidence type="ECO:0000256" key="5">
    <source>
        <dbReference type="ARBA" id="ARBA00022801"/>
    </source>
</evidence>
<keyword evidence="10" id="KW-1185">Reference proteome</keyword>
<dbReference type="GO" id="GO:0004560">
    <property type="term" value="F:alpha-L-fucosidase activity"/>
    <property type="evidence" value="ECO:0007669"/>
    <property type="project" value="InterPro"/>
</dbReference>
<organism evidence="9 10">
    <name type="scientific">Murimonas intestini</name>
    <dbReference type="NCBI Taxonomy" id="1337051"/>
    <lineage>
        <taxon>Bacteria</taxon>
        <taxon>Bacillati</taxon>
        <taxon>Bacillota</taxon>
        <taxon>Clostridia</taxon>
        <taxon>Lachnospirales</taxon>
        <taxon>Lachnospiraceae</taxon>
        <taxon>Murimonas</taxon>
    </lineage>
</organism>
<dbReference type="InterPro" id="IPR017853">
    <property type="entry name" value="GH"/>
</dbReference>
<evidence type="ECO:0000256" key="7">
    <source>
        <dbReference type="PIRSR" id="PIRSR001092-1"/>
    </source>
</evidence>
<dbReference type="InterPro" id="IPR016286">
    <property type="entry name" value="FUC_metazoa-typ"/>
</dbReference>
<dbReference type="InterPro" id="IPR057739">
    <property type="entry name" value="Glyco_hydro_29_N"/>
</dbReference>
<dbReference type="AlphaFoldDB" id="A0AB73T5L0"/>
<keyword evidence="6" id="KW-0326">Glycosidase</keyword>
<dbReference type="GO" id="GO:0006004">
    <property type="term" value="P:fucose metabolic process"/>
    <property type="evidence" value="ECO:0007669"/>
    <property type="project" value="InterPro"/>
</dbReference>